<dbReference type="AlphaFoldDB" id="A0A2H0N713"/>
<name>A0A2H0N713_9BACT</name>
<evidence type="ECO:0000313" key="2">
    <source>
        <dbReference type="Proteomes" id="UP000229893"/>
    </source>
</evidence>
<evidence type="ECO:0000313" key="1">
    <source>
        <dbReference type="EMBL" id="PIR04689.1"/>
    </source>
</evidence>
<organism evidence="1 2">
    <name type="scientific">Candidatus Liptonbacteria bacterium CG11_big_fil_rev_8_21_14_0_20_35_14</name>
    <dbReference type="NCBI Taxonomy" id="1974634"/>
    <lineage>
        <taxon>Bacteria</taxon>
        <taxon>Candidatus Liptoniibacteriota</taxon>
    </lineage>
</organism>
<sequence>MSKEELRKSAKKRLIELSVNELLNDEKRNKNFPDKRVEDFASRIGISKKTFYNIGQEEISESTMNKVALLFFREGTWLSPVEKKIVTDYLEAVGFKIGSTSNDPQHGLNWYLERFTNIQQVLELFMLLFAEYGLDSEDNLSIDQQKILKELISLGFVELSLMGSYKFKKAFGDEFEIRNSYVDAMWAIARSHAETYFKDDRMVQNFIFHDEILKTDIEEAKKIYIEFETKMNQLSDRAKGSAKKDRSLIFWGAVFSEMVAKYKNQ</sequence>
<protein>
    <submittedName>
        <fullName evidence="1">Uncharacterized protein</fullName>
    </submittedName>
</protein>
<reference evidence="1 2" key="1">
    <citation type="submission" date="2017-09" db="EMBL/GenBank/DDBJ databases">
        <title>Depth-based differentiation of microbial function through sediment-hosted aquifers and enrichment of novel symbionts in the deep terrestrial subsurface.</title>
        <authorList>
            <person name="Probst A.J."/>
            <person name="Ladd B."/>
            <person name="Jarett J.K."/>
            <person name="Geller-Mcgrath D.E."/>
            <person name="Sieber C.M."/>
            <person name="Emerson J.B."/>
            <person name="Anantharaman K."/>
            <person name="Thomas B.C."/>
            <person name="Malmstrom R."/>
            <person name="Stieglmeier M."/>
            <person name="Klingl A."/>
            <person name="Woyke T."/>
            <person name="Ryan C.M."/>
            <person name="Banfield J.F."/>
        </authorList>
    </citation>
    <scope>NUCLEOTIDE SEQUENCE [LARGE SCALE GENOMIC DNA]</scope>
    <source>
        <strain evidence="1">CG11_big_fil_rev_8_21_14_0_20_35_14</strain>
    </source>
</reference>
<dbReference type="EMBL" id="PCWO01000045">
    <property type="protein sequence ID" value="PIR04689.1"/>
    <property type="molecule type" value="Genomic_DNA"/>
</dbReference>
<proteinExistence type="predicted"/>
<dbReference type="Proteomes" id="UP000229893">
    <property type="component" value="Unassembled WGS sequence"/>
</dbReference>
<comment type="caution">
    <text evidence="1">The sequence shown here is derived from an EMBL/GenBank/DDBJ whole genome shotgun (WGS) entry which is preliminary data.</text>
</comment>
<gene>
    <name evidence="1" type="ORF">COV57_03130</name>
</gene>
<accession>A0A2H0N713</accession>